<dbReference type="Gene3D" id="1.25.40.390">
    <property type="match status" value="1"/>
</dbReference>
<reference evidence="9 10" key="1">
    <citation type="submission" date="2013-02" db="EMBL/GenBank/DDBJ databases">
        <title>A novel strain isolated from Lonar lake, Maharashtra, India.</title>
        <authorList>
            <person name="Singh A."/>
        </authorList>
    </citation>
    <scope>NUCLEOTIDE SEQUENCE [LARGE SCALE GENOMIC DNA]</scope>
    <source>
        <strain evidence="9 10">AK24</strain>
    </source>
</reference>
<keyword evidence="10" id="KW-1185">Reference proteome</keyword>
<evidence type="ECO:0000256" key="3">
    <source>
        <dbReference type="ARBA" id="ARBA00022729"/>
    </source>
</evidence>
<dbReference type="Pfam" id="PF07980">
    <property type="entry name" value="SusD_RagB"/>
    <property type="match status" value="1"/>
</dbReference>
<dbReference type="InterPro" id="IPR018247">
    <property type="entry name" value="EF_Hand_1_Ca_BS"/>
</dbReference>
<evidence type="ECO:0000259" key="8">
    <source>
        <dbReference type="Pfam" id="PF14322"/>
    </source>
</evidence>
<comment type="similarity">
    <text evidence="2">Belongs to the SusD family.</text>
</comment>
<gene>
    <name evidence="9" type="ORF">ADIS_1247</name>
</gene>
<proteinExistence type="inferred from homology"/>
<keyword evidence="3 6" id="KW-0732">Signal</keyword>
<evidence type="ECO:0000256" key="6">
    <source>
        <dbReference type="SAM" id="SignalP"/>
    </source>
</evidence>
<evidence type="ECO:0000313" key="10">
    <source>
        <dbReference type="Proteomes" id="UP000013909"/>
    </source>
</evidence>
<name>R7ZWK1_9BACT</name>
<dbReference type="EMBL" id="AQHR01000040">
    <property type="protein sequence ID" value="EON78384.1"/>
    <property type="molecule type" value="Genomic_DNA"/>
</dbReference>
<organism evidence="9 10">
    <name type="scientific">Lunatimonas lonarensis</name>
    <dbReference type="NCBI Taxonomy" id="1232681"/>
    <lineage>
        <taxon>Bacteria</taxon>
        <taxon>Pseudomonadati</taxon>
        <taxon>Bacteroidota</taxon>
        <taxon>Cytophagia</taxon>
        <taxon>Cytophagales</taxon>
        <taxon>Cyclobacteriaceae</taxon>
    </lineage>
</organism>
<feature type="domain" description="SusD-like N-terminal" evidence="8">
    <location>
        <begin position="83"/>
        <end position="226"/>
    </location>
</feature>
<comment type="subcellular location">
    <subcellularLocation>
        <location evidence="1">Cell outer membrane</location>
    </subcellularLocation>
</comment>
<dbReference type="InterPro" id="IPR012944">
    <property type="entry name" value="SusD_RagB_dom"/>
</dbReference>
<dbReference type="CDD" id="cd08977">
    <property type="entry name" value="SusD"/>
    <property type="match status" value="1"/>
</dbReference>
<evidence type="ECO:0000256" key="1">
    <source>
        <dbReference type="ARBA" id="ARBA00004442"/>
    </source>
</evidence>
<feature type="chain" id="PRO_5004451839" evidence="6">
    <location>
        <begin position="20"/>
        <end position="488"/>
    </location>
</feature>
<dbReference type="GO" id="GO:0009279">
    <property type="term" value="C:cell outer membrane"/>
    <property type="evidence" value="ECO:0007669"/>
    <property type="project" value="UniProtKB-SubCell"/>
</dbReference>
<evidence type="ECO:0000313" key="9">
    <source>
        <dbReference type="EMBL" id="EON78384.1"/>
    </source>
</evidence>
<dbReference type="Proteomes" id="UP000013909">
    <property type="component" value="Unassembled WGS sequence"/>
</dbReference>
<dbReference type="RefSeq" id="WP_010853393.1">
    <property type="nucleotide sequence ID" value="NZ_AQHR01000040.1"/>
</dbReference>
<dbReference type="InterPro" id="IPR033985">
    <property type="entry name" value="SusD-like_N"/>
</dbReference>
<feature type="signal peptide" evidence="6">
    <location>
        <begin position="1"/>
        <end position="19"/>
    </location>
</feature>
<comment type="caution">
    <text evidence="9">The sequence shown here is derived from an EMBL/GenBank/DDBJ whole genome shotgun (WGS) entry which is preliminary data.</text>
</comment>
<evidence type="ECO:0000259" key="7">
    <source>
        <dbReference type="Pfam" id="PF07980"/>
    </source>
</evidence>
<accession>R7ZWK1</accession>
<dbReference type="InterPro" id="IPR011990">
    <property type="entry name" value="TPR-like_helical_dom_sf"/>
</dbReference>
<dbReference type="Pfam" id="PF14322">
    <property type="entry name" value="SusD-like_3"/>
    <property type="match status" value="1"/>
</dbReference>
<dbReference type="PROSITE" id="PS51257">
    <property type="entry name" value="PROKAR_LIPOPROTEIN"/>
    <property type="match status" value="1"/>
</dbReference>
<evidence type="ECO:0000256" key="5">
    <source>
        <dbReference type="ARBA" id="ARBA00023237"/>
    </source>
</evidence>
<evidence type="ECO:0000256" key="2">
    <source>
        <dbReference type="ARBA" id="ARBA00006275"/>
    </source>
</evidence>
<evidence type="ECO:0000256" key="4">
    <source>
        <dbReference type="ARBA" id="ARBA00023136"/>
    </source>
</evidence>
<protein>
    <submittedName>
        <fullName evidence="9">Putative outer membrane protein, probably involved in nutrient binding protein</fullName>
    </submittedName>
</protein>
<dbReference type="OrthoDB" id="691907at2"/>
<dbReference type="SUPFAM" id="SSF48452">
    <property type="entry name" value="TPR-like"/>
    <property type="match status" value="1"/>
</dbReference>
<dbReference type="PROSITE" id="PS00018">
    <property type="entry name" value="EF_HAND_1"/>
    <property type="match status" value="1"/>
</dbReference>
<sequence length="488" mass="54974">MKKILILAIGSLCMFGSCSQDFLDEYPPHLITAGNFYQNENQLIMAANSVYNQLYTVWGPLSLPYVYGDAYGGDSYIYLTVGTSGDWFDLANDMNVFSASGPIESAWNSYYNGIFRVNDFLEELEAASNVITTPGLKERLQAEAVFVRASFYYYLAQCFGGVPLVTSVLTPTQAIVLAQNTEAEIIAKVEEDLRFAVNNLPATYPAQDRGRVTSHAARAMLARVYMSYGKNNEARELLAQVINSGRFSLDSNQDGVVGPEDYAHVFDAYTKHSPECVLELQFIHGITGRWHNYVENYTPTVPFFTFPGQTQPVGTWGLGAVEERLFDAFEPNDNTRRSISAVMFITNPSNGSPFFAPHTAKYYHGFRDLFNNGSNVPIIRYSEVLLNYAELTNDAQYLNMVRARAGLPGYGEPGYPSHINTLAEAIEHERRVEFSFEFQRGFDLRRTGRFLEVKGKELGRTLEPWRIHFPIPQNVIDVNTNMRQNQGY</sequence>
<keyword evidence="4" id="KW-0472">Membrane</keyword>
<dbReference type="AlphaFoldDB" id="R7ZWK1"/>
<keyword evidence="5" id="KW-0998">Cell outer membrane</keyword>
<feature type="domain" description="RagB/SusD" evidence="7">
    <location>
        <begin position="328"/>
        <end position="488"/>
    </location>
</feature>
<dbReference type="STRING" id="1232681.ADIS_1247"/>